<reference evidence="2 3" key="1">
    <citation type="journal article" date="2024" name="Commun. Biol.">
        <title>Comparative genomic analysis of thermophilic fungi reveals convergent evolutionary adaptations and gene losses.</title>
        <authorList>
            <person name="Steindorff A.S."/>
            <person name="Aguilar-Pontes M.V."/>
            <person name="Robinson A.J."/>
            <person name="Andreopoulos B."/>
            <person name="LaButti K."/>
            <person name="Kuo A."/>
            <person name="Mondo S."/>
            <person name="Riley R."/>
            <person name="Otillar R."/>
            <person name="Haridas S."/>
            <person name="Lipzen A."/>
            <person name="Grimwood J."/>
            <person name="Schmutz J."/>
            <person name="Clum A."/>
            <person name="Reid I.D."/>
            <person name="Moisan M.C."/>
            <person name="Butler G."/>
            <person name="Nguyen T.T.M."/>
            <person name="Dewar K."/>
            <person name="Conant G."/>
            <person name="Drula E."/>
            <person name="Henrissat B."/>
            <person name="Hansel C."/>
            <person name="Singer S."/>
            <person name="Hutchinson M.I."/>
            <person name="de Vries R.P."/>
            <person name="Natvig D.O."/>
            <person name="Powell A.J."/>
            <person name="Tsang A."/>
            <person name="Grigoriev I.V."/>
        </authorList>
    </citation>
    <scope>NUCLEOTIDE SEQUENCE [LARGE SCALE GENOMIC DNA]</scope>
    <source>
        <strain evidence="2 3">CBS 494.80</strain>
    </source>
</reference>
<name>A0ABR4BYG5_9HELO</name>
<feature type="compositionally biased region" description="Pro residues" evidence="1">
    <location>
        <begin position="161"/>
        <end position="174"/>
    </location>
</feature>
<sequence>MSWFRTQPAENAASEDNGLKPWDLEDIRNEREGRRKIQFSEAGEANLRHGRRSFGERAGESSDVDEGAVLSPFRNEPEGRRKVRFSEVSGTSARRGRQSFGAMIDGNSDVDEGPVTNPFLDPEDIAPDDCSNIASPNGSEFNTVKIVTPSGTFAEASPLASPLPNPLESPPLPEIVPSKDKRRKTETRFQGPHPFVPGKVNHIYPGETNRKHFTQYVYSSTQPDYAITHHYLCETSDLKKPVYYYHDVGGYTRLDGNHRFTLHFGSHSDCPILGAMWHSASGMHFAVGGPNMNLEDLENEHVVSIQRQHCEFLKPISSVPSKWHMDFTFGGGPGEGPKKLYRWQVVHLSEKGIPQFRHGKLELRENTDGLVDKKGKRKEKGRLFAACRNVDNLATNLWVRNTAEDFHDPVARIRWKSLILLTWGAMRDRMRGPHNTGSPYHNIGYTKSKRVVDIQGDGPAGCMNPSSQGFNRSISVPSIVISVAVPWG</sequence>
<keyword evidence="3" id="KW-1185">Reference proteome</keyword>
<evidence type="ECO:0000313" key="2">
    <source>
        <dbReference type="EMBL" id="KAL2062660.1"/>
    </source>
</evidence>
<accession>A0ABR4BYG5</accession>
<feature type="compositionally biased region" description="Basic and acidic residues" evidence="1">
    <location>
        <begin position="22"/>
        <end position="35"/>
    </location>
</feature>
<evidence type="ECO:0000313" key="3">
    <source>
        <dbReference type="Proteomes" id="UP001595075"/>
    </source>
</evidence>
<feature type="region of interest" description="Disordered" evidence="1">
    <location>
        <begin position="1"/>
        <end position="118"/>
    </location>
</feature>
<protein>
    <submittedName>
        <fullName evidence="2">Uncharacterized protein</fullName>
    </submittedName>
</protein>
<comment type="caution">
    <text evidence="2">The sequence shown here is derived from an EMBL/GenBank/DDBJ whole genome shotgun (WGS) entry which is preliminary data.</text>
</comment>
<proteinExistence type="predicted"/>
<feature type="region of interest" description="Disordered" evidence="1">
    <location>
        <begin position="161"/>
        <end position="181"/>
    </location>
</feature>
<gene>
    <name evidence="2" type="ORF">VTL71DRAFT_5732</name>
</gene>
<dbReference type="EMBL" id="JAZHXI010000016">
    <property type="protein sequence ID" value="KAL2062660.1"/>
    <property type="molecule type" value="Genomic_DNA"/>
</dbReference>
<organism evidence="2 3">
    <name type="scientific">Oculimacula yallundae</name>
    <dbReference type="NCBI Taxonomy" id="86028"/>
    <lineage>
        <taxon>Eukaryota</taxon>
        <taxon>Fungi</taxon>
        <taxon>Dikarya</taxon>
        <taxon>Ascomycota</taxon>
        <taxon>Pezizomycotina</taxon>
        <taxon>Leotiomycetes</taxon>
        <taxon>Helotiales</taxon>
        <taxon>Ploettnerulaceae</taxon>
        <taxon>Oculimacula</taxon>
    </lineage>
</organism>
<evidence type="ECO:0000256" key="1">
    <source>
        <dbReference type="SAM" id="MobiDB-lite"/>
    </source>
</evidence>
<dbReference type="Proteomes" id="UP001595075">
    <property type="component" value="Unassembled WGS sequence"/>
</dbReference>